<evidence type="ECO:0000256" key="5">
    <source>
        <dbReference type="ARBA" id="ARBA00005072"/>
    </source>
</evidence>
<comment type="cofactor">
    <cofactor evidence="1 15">
        <name>pyridoxal 5'-phosphate</name>
        <dbReference type="ChEBI" id="CHEBI:597326"/>
    </cofactor>
</comment>
<keyword evidence="10 15" id="KW-0663">Pyridoxal phosphate</keyword>
<keyword evidence="11 15" id="KW-0100">Branched-chain amino acid biosynthesis</keyword>
<evidence type="ECO:0000313" key="16">
    <source>
        <dbReference type="EMBL" id="AJC88305.1"/>
    </source>
</evidence>
<keyword evidence="8 15" id="KW-0028">Amino-acid biosynthesis</keyword>
<dbReference type="InterPro" id="IPR036038">
    <property type="entry name" value="Aminotransferase-like"/>
</dbReference>
<gene>
    <name evidence="15 16" type="primary">ilvE</name>
    <name evidence="16" type="ORF">CINS_1349</name>
</gene>
<dbReference type="NCBIfam" id="NF005146">
    <property type="entry name" value="PRK06606.1"/>
    <property type="match status" value="1"/>
</dbReference>
<dbReference type="Gene3D" id="3.20.10.10">
    <property type="entry name" value="D-amino Acid Aminotransferase, subunit A, domain 2"/>
    <property type="match status" value="1"/>
</dbReference>
<dbReference type="FunFam" id="3.20.10.10:FF:000002">
    <property type="entry name" value="D-alanine aminotransferase"/>
    <property type="match status" value="1"/>
</dbReference>
<dbReference type="GO" id="GO:0009098">
    <property type="term" value="P:L-leucine biosynthetic process"/>
    <property type="evidence" value="ECO:0007669"/>
    <property type="project" value="UniProtKB-UniPathway"/>
</dbReference>
<dbReference type="InterPro" id="IPR043132">
    <property type="entry name" value="BCAT-like_C"/>
</dbReference>
<proteinExistence type="inferred from homology"/>
<evidence type="ECO:0000256" key="7">
    <source>
        <dbReference type="ARBA" id="ARBA00022576"/>
    </source>
</evidence>
<evidence type="ECO:0000256" key="1">
    <source>
        <dbReference type="ARBA" id="ARBA00001933"/>
    </source>
</evidence>
<dbReference type="UniPathway" id="UPA00047">
    <property type="reaction ID" value="UER00058"/>
</dbReference>
<evidence type="ECO:0000256" key="3">
    <source>
        <dbReference type="ARBA" id="ARBA00004824"/>
    </source>
</evidence>
<dbReference type="PANTHER" id="PTHR42743:SF11">
    <property type="entry name" value="AMINODEOXYCHORISMATE LYASE"/>
    <property type="match status" value="1"/>
</dbReference>
<dbReference type="Proteomes" id="UP000031163">
    <property type="component" value="Chromosome"/>
</dbReference>
<dbReference type="GO" id="GO:0009097">
    <property type="term" value="P:isoleucine biosynthetic process"/>
    <property type="evidence" value="ECO:0007669"/>
    <property type="project" value="UniProtKB-UniPathway"/>
</dbReference>
<dbReference type="GeneID" id="74432130"/>
<evidence type="ECO:0000256" key="11">
    <source>
        <dbReference type="ARBA" id="ARBA00023304"/>
    </source>
</evidence>
<dbReference type="GO" id="GO:0052656">
    <property type="term" value="F:L-isoleucine-2-oxoglutarate transaminase activity"/>
    <property type="evidence" value="ECO:0007669"/>
    <property type="project" value="RHEA"/>
</dbReference>
<comment type="catalytic activity">
    <reaction evidence="12 15">
        <text>L-valine + 2-oxoglutarate = 3-methyl-2-oxobutanoate + L-glutamate</text>
        <dbReference type="Rhea" id="RHEA:24813"/>
        <dbReference type="ChEBI" id="CHEBI:11851"/>
        <dbReference type="ChEBI" id="CHEBI:16810"/>
        <dbReference type="ChEBI" id="CHEBI:29985"/>
        <dbReference type="ChEBI" id="CHEBI:57762"/>
        <dbReference type="EC" id="2.6.1.42"/>
    </reaction>
</comment>
<dbReference type="EMBL" id="CP007770">
    <property type="protein sequence ID" value="AJC88305.1"/>
    <property type="molecule type" value="Genomic_DNA"/>
</dbReference>
<comment type="catalytic activity">
    <reaction evidence="13 15">
        <text>L-isoleucine + 2-oxoglutarate = (S)-3-methyl-2-oxopentanoate + L-glutamate</text>
        <dbReference type="Rhea" id="RHEA:24801"/>
        <dbReference type="ChEBI" id="CHEBI:16810"/>
        <dbReference type="ChEBI" id="CHEBI:29985"/>
        <dbReference type="ChEBI" id="CHEBI:35146"/>
        <dbReference type="ChEBI" id="CHEBI:58045"/>
        <dbReference type="EC" id="2.6.1.42"/>
    </reaction>
</comment>
<organism evidence="16 17">
    <name type="scientific">Campylobacter insulaenigrae NCTC 12927</name>
    <dbReference type="NCBI Taxonomy" id="1031564"/>
    <lineage>
        <taxon>Bacteria</taxon>
        <taxon>Pseudomonadati</taxon>
        <taxon>Campylobacterota</taxon>
        <taxon>Epsilonproteobacteria</taxon>
        <taxon>Campylobacterales</taxon>
        <taxon>Campylobacteraceae</taxon>
        <taxon>Campylobacter</taxon>
    </lineage>
</organism>
<evidence type="ECO:0000256" key="6">
    <source>
        <dbReference type="ARBA" id="ARBA00009320"/>
    </source>
</evidence>
<evidence type="ECO:0000256" key="12">
    <source>
        <dbReference type="ARBA" id="ARBA00048212"/>
    </source>
</evidence>
<dbReference type="InterPro" id="IPR005785">
    <property type="entry name" value="B_amino_transI"/>
</dbReference>
<name>A0A0A8H3Q1_9BACT</name>
<dbReference type="InterPro" id="IPR033939">
    <property type="entry name" value="BCAT_family"/>
</dbReference>
<evidence type="ECO:0000256" key="4">
    <source>
        <dbReference type="ARBA" id="ARBA00004931"/>
    </source>
</evidence>
<evidence type="ECO:0000256" key="9">
    <source>
        <dbReference type="ARBA" id="ARBA00022679"/>
    </source>
</evidence>
<evidence type="ECO:0000256" key="8">
    <source>
        <dbReference type="ARBA" id="ARBA00022605"/>
    </source>
</evidence>
<dbReference type="KEGG" id="cis:CINS_1349"/>
<dbReference type="GO" id="GO:0052655">
    <property type="term" value="F:L-valine-2-oxoglutarate transaminase activity"/>
    <property type="evidence" value="ECO:0007669"/>
    <property type="project" value="RHEA"/>
</dbReference>
<protein>
    <recommendedName>
        <fullName evidence="15">Branched-chain-amino-acid aminotransferase</fullName>
        <shortName evidence="15">BCAT</shortName>
        <ecNumber evidence="15">2.6.1.42</ecNumber>
    </recommendedName>
</protein>
<comment type="catalytic activity">
    <reaction evidence="14 15">
        <text>L-leucine + 2-oxoglutarate = 4-methyl-2-oxopentanoate + L-glutamate</text>
        <dbReference type="Rhea" id="RHEA:18321"/>
        <dbReference type="ChEBI" id="CHEBI:16810"/>
        <dbReference type="ChEBI" id="CHEBI:17865"/>
        <dbReference type="ChEBI" id="CHEBI:29985"/>
        <dbReference type="ChEBI" id="CHEBI:57427"/>
        <dbReference type="EC" id="2.6.1.42"/>
    </reaction>
</comment>
<evidence type="ECO:0000256" key="2">
    <source>
        <dbReference type="ARBA" id="ARBA00003109"/>
    </source>
</evidence>
<dbReference type="RefSeq" id="WP_039650954.1">
    <property type="nucleotide sequence ID" value="NZ_CP007770.1"/>
</dbReference>
<dbReference type="CDD" id="cd01557">
    <property type="entry name" value="BCAT_beta_family"/>
    <property type="match status" value="1"/>
</dbReference>
<dbReference type="InterPro" id="IPR043131">
    <property type="entry name" value="BCAT-like_N"/>
</dbReference>
<dbReference type="Gene3D" id="3.30.470.10">
    <property type="match status" value="1"/>
</dbReference>
<dbReference type="GO" id="GO:0009099">
    <property type="term" value="P:L-valine biosynthetic process"/>
    <property type="evidence" value="ECO:0007669"/>
    <property type="project" value="UniProtKB-UniPathway"/>
</dbReference>
<comment type="similarity">
    <text evidence="6 15">Belongs to the class-IV pyridoxal-phosphate-dependent aminotransferase family.</text>
</comment>
<dbReference type="Pfam" id="PF01063">
    <property type="entry name" value="Aminotran_4"/>
    <property type="match status" value="1"/>
</dbReference>
<keyword evidence="9 15" id="KW-0808">Transferase</keyword>
<comment type="pathway">
    <text evidence="5 15">Amino-acid biosynthesis; L-leucine biosynthesis; L-leucine from 3-methyl-2-oxobutanoate: step 4/4.</text>
</comment>
<dbReference type="InterPro" id="IPR050571">
    <property type="entry name" value="Class-IV_PLP-Dep_Aminotrnsfr"/>
</dbReference>
<accession>A0A0A8H3Q1</accession>
<dbReference type="AlphaFoldDB" id="A0A0A8H3Q1"/>
<dbReference type="HOGENOM" id="CLU_020844_3_0_7"/>
<dbReference type="EC" id="2.6.1.42" evidence="15"/>
<dbReference type="NCBIfam" id="TIGR01122">
    <property type="entry name" value="ilvE_I"/>
    <property type="match status" value="1"/>
</dbReference>
<dbReference type="STRING" id="1031564.CINS_1349"/>
<dbReference type="UniPathway" id="UPA00048">
    <property type="reaction ID" value="UER00073"/>
</dbReference>
<comment type="function">
    <text evidence="2 15">Acts on leucine, isoleucine and valine.</text>
</comment>
<evidence type="ECO:0000256" key="15">
    <source>
        <dbReference type="RuleBase" id="RU364094"/>
    </source>
</evidence>
<comment type="pathway">
    <text evidence="3 15">Amino-acid biosynthesis; L-isoleucine biosynthesis; L-isoleucine from 2-oxobutanoate: step 4/4.</text>
</comment>
<sequence length="312" mass="34901">MILAKKIWMDGKIIDFNDAKIHILTHSLHYGNAVFEGTRAYKTQNGLAIFRLKEHTKRLLESAKITLITPSFTQDELENAQIELLRANDFQNNTYLRPLIFLGDGIMGLYHIKAPVRVAIAAWEWGAYLGEEGLEKGIKVKISSFARNSVKSSLGKAKASANYLNSQMAKFEAIDAGYEEALMLDEEGFIAEGTGECFFMIKDNKLITPPNDFSLKSITQDTVLKIAHDLGLNVIRARISRDEVYVADEAFFTGTAAEITPINNIDGRVIGNGSRGELTQKLQNAYFDIVYGRNEKYASMLTYIKGIKCQLI</sequence>
<evidence type="ECO:0000256" key="13">
    <source>
        <dbReference type="ARBA" id="ARBA00048798"/>
    </source>
</evidence>
<dbReference type="GO" id="GO:0052654">
    <property type="term" value="F:L-leucine-2-oxoglutarate transaminase activity"/>
    <property type="evidence" value="ECO:0007669"/>
    <property type="project" value="RHEA"/>
</dbReference>
<evidence type="ECO:0000313" key="17">
    <source>
        <dbReference type="Proteomes" id="UP000031163"/>
    </source>
</evidence>
<dbReference type="InterPro" id="IPR001544">
    <property type="entry name" value="Aminotrans_IV"/>
</dbReference>
<dbReference type="PANTHER" id="PTHR42743">
    <property type="entry name" value="AMINO-ACID AMINOTRANSFERASE"/>
    <property type="match status" value="1"/>
</dbReference>
<reference evidence="16 17" key="1">
    <citation type="journal article" date="2014" name="Genome Biol. Evol.">
        <title>Comparative Genomics of the Campylobacter lari Group.</title>
        <authorList>
            <person name="Miller W.G."/>
            <person name="Yee E."/>
            <person name="Chapman M.H."/>
            <person name="Smith T.P."/>
            <person name="Bono J.L."/>
            <person name="Huynh S."/>
            <person name="Parker C.T."/>
            <person name="Vandamme P."/>
            <person name="Luong K."/>
            <person name="Korlach J."/>
        </authorList>
    </citation>
    <scope>NUCLEOTIDE SEQUENCE [LARGE SCALE GENOMIC DNA]</scope>
    <source>
        <strain evidence="16 17">NCTC 12927</strain>
    </source>
</reference>
<evidence type="ECO:0000256" key="10">
    <source>
        <dbReference type="ARBA" id="ARBA00022898"/>
    </source>
</evidence>
<keyword evidence="7 15" id="KW-0032">Aminotransferase</keyword>
<dbReference type="SUPFAM" id="SSF56752">
    <property type="entry name" value="D-aminoacid aminotransferase-like PLP-dependent enzymes"/>
    <property type="match status" value="1"/>
</dbReference>
<evidence type="ECO:0000256" key="14">
    <source>
        <dbReference type="ARBA" id="ARBA00049229"/>
    </source>
</evidence>
<comment type="pathway">
    <text evidence="4 15">Amino-acid biosynthesis; L-valine biosynthesis; L-valine from pyruvate: step 4/4.</text>
</comment>
<dbReference type="GO" id="GO:0005829">
    <property type="term" value="C:cytosol"/>
    <property type="evidence" value="ECO:0007669"/>
    <property type="project" value="TreeGrafter"/>
</dbReference>
<dbReference type="UniPathway" id="UPA00049">
    <property type="reaction ID" value="UER00062"/>
</dbReference>